<feature type="domain" description="Histidine kinase" evidence="12">
    <location>
        <begin position="517"/>
        <end position="707"/>
    </location>
</feature>
<evidence type="ECO:0000256" key="3">
    <source>
        <dbReference type="ARBA" id="ARBA00012438"/>
    </source>
</evidence>
<dbReference type="InterPro" id="IPR013515">
    <property type="entry name" value="Phytochrome_cen-reg"/>
</dbReference>
<dbReference type="Pfam" id="PF01590">
    <property type="entry name" value="GAF"/>
    <property type="match status" value="1"/>
</dbReference>
<dbReference type="SUPFAM" id="SSF55785">
    <property type="entry name" value="PYP-like sensor domain (PAS domain)"/>
    <property type="match status" value="1"/>
</dbReference>
<proteinExistence type="inferred from homology"/>
<gene>
    <name evidence="13" type="ORF">AA314_02066</name>
</gene>
<dbReference type="GO" id="GO:0007234">
    <property type="term" value="P:osmosensory signaling via phosphorelay pathway"/>
    <property type="evidence" value="ECO:0007669"/>
    <property type="project" value="TreeGrafter"/>
</dbReference>
<keyword evidence="8" id="KW-0157">Chromophore</keyword>
<comment type="catalytic activity">
    <reaction evidence="1">
        <text>ATP + protein L-histidine = ADP + protein N-phospho-L-histidine.</text>
        <dbReference type="EC" id="2.7.13.3"/>
    </reaction>
</comment>
<keyword evidence="6" id="KW-0808">Transferase</keyword>
<keyword evidence="5" id="KW-0716">Sensory transduction</keyword>
<comment type="similarity">
    <text evidence="2">In the N-terminal section; belongs to the phytochrome family.</text>
</comment>
<dbReference type="SMART" id="SM00387">
    <property type="entry name" value="HATPase_c"/>
    <property type="match status" value="1"/>
</dbReference>
<evidence type="ECO:0000259" key="12">
    <source>
        <dbReference type="PROSITE" id="PS50109"/>
    </source>
</evidence>
<dbReference type="Gene3D" id="3.30.450.40">
    <property type="match status" value="1"/>
</dbReference>
<evidence type="ECO:0000313" key="14">
    <source>
        <dbReference type="Proteomes" id="UP000035579"/>
    </source>
</evidence>
<dbReference type="GO" id="GO:0009881">
    <property type="term" value="F:photoreceptor activity"/>
    <property type="evidence" value="ECO:0007669"/>
    <property type="project" value="UniProtKB-KW"/>
</dbReference>
<dbReference type="Pfam" id="PF08446">
    <property type="entry name" value="PAS_2"/>
    <property type="match status" value="1"/>
</dbReference>
<dbReference type="InterPro" id="IPR003018">
    <property type="entry name" value="GAF"/>
</dbReference>
<reference evidence="13 14" key="1">
    <citation type="submission" date="2015-05" db="EMBL/GenBank/DDBJ databases">
        <title>Genome assembly of Archangium gephyra DSM 2261.</title>
        <authorList>
            <person name="Sharma G."/>
            <person name="Subramanian S."/>
        </authorList>
    </citation>
    <scope>NUCLEOTIDE SEQUENCE [LARGE SCALE GENOMIC DNA]</scope>
    <source>
        <strain evidence="13 14">DSM 2261</strain>
    </source>
</reference>
<dbReference type="Gene3D" id="3.30.565.10">
    <property type="entry name" value="Histidine kinase-like ATPase, C-terminal domain"/>
    <property type="match status" value="1"/>
</dbReference>
<dbReference type="Pfam" id="PF00360">
    <property type="entry name" value="PHY"/>
    <property type="match status" value="1"/>
</dbReference>
<evidence type="ECO:0000259" key="11">
    <source>
        <dbReference type="PROSITE" id="PS50046"/>
    </source>
</evidence>
<dbReference type="InterPro" id="IPR001294">
    <property type="entry name" value="Phytochrome"/>
</dbReference>
<dbReference type="GO" id="GO:0006355">
    <property type="term" value="P:regulation of DNA-templated transcription"/>
    <property type="evidence" value="ECO:0007669"/>
    <property type="project" value="InterPro"/>
</dbReference>
<dbReference type="AlphaFoldDB" id="A0AAC8Q3G7"/>
<dbReference type="KEGG" id="age:AA314_02066"/>
<feature type="region of interest" description="Disordered" evidence="10">
    <location>
        <begin position="707"/>
        <end position="757"/>
    </location>
</feature>
<evidence type="ECO:0000256" key="7">
    <source>
        <dbReference type="ARBA" id="ARBA00022777"/>
    </source>
</evidence>
<dbReference type="PROSITE" id="PS50046">
    <property type="entry name" value="PHYTOCHROME_2"/>
    <property type="match status" value="1"/>
</dbReference>
<keyword evidence="7 13" id="KW-0418">Kinase</keyword>
<dbReference type="InterPro" id="IPR003594">
    <property type="entry name" value="HATPase_dom"/>
</dbReference>
<organism evidence="13 14">
    <name type="scientific">Archangium gephyra</name>
    <dbReference type="NCBI Taxonomy" id="48"/>
    <lineage>
        <taxon>Bacteria</taxon>
        <taxon>Pseudomonadati</taxon>
        <taxon>Myxococcota</taxon>
        <taxon>Myxococcia</taxon>
        <taxon>Myxococcales</taxon>
        <taxon>Cystobacterineae</taxon>
        <taxon>Archangiaceae</taxon>
        <taxon>Archangium</taxon>
    </lineage>
</organism>
<dbReference type="Gene3D" id="3.30.450.270">
    <property type="match status" value="1"/>
</dbReference>
<protein>
    <recommendedName>
        <fullName evidence="3">histidine kinase</fullName>
        <ecNumber evidence="3">2.7.13.3</ecNumber>
    </recommendedName>
</protein>
<dbReference type="PRINTS" id="PR01033">
    <property type="entry name" value="PHYTOCHROME"/>
</dbReference>
<dbReference type="GO" id="GO:0000155">
    <property type="term" value="F:phosphorelay sensor kinase activity"/>
    <property type="evidence" value="ECO:0007669"/>
    <property type="project" value="InterPro"/>
</dbReference>
<dbReference type="PANTHER" id="PTHR42878:SF15">
    <property type="entry name" value="BACTERIOPHYTOCHROME"/>
    <property type="match status" value="1"/>
</dbReference>
<evidence type="ECO:0000256" key="10">
    <source>
        <dbReference type="SAM" id="MobiDB-lite"/>
    </source>
</evidence>
<dbReference type="GO" id="GO:0009584">
    <property type="term" value="P:detection of visible light"/>
    <property type="evidence" value="ECO:0007669"/>
    <property type="project" value="InterPro"/>
</dbReference>
<dbReference type="EC" id="2.7.13.3" evidence="3"/>
<evidence type="ECO:0000313" key="13">
    <source>
        <dbReference type="EMBL" id="AKJ00440.1"/>
    </source>
</evidence>
<dbReference type="InterPro" id="IPR013654">
    <property type="entry name" value="PAS_2"/>
</dbReference>
<dbReference type="InterPro" id="IPR029016">
    <property type="entry name" value="GAF-like_dom_sf"/>
</dbReference>
<dbReference type="InterPro" id="IPR050351">
    <property type="entry name" value="BphY/WalK/GraS-like"/>
</dbReference>
<dbReference type="InterPro" id="IPR003661">
    <property type="entry name" value="HisK_dim/P_dom"/>
</dbReference>
<name>A0AAC8Q3G7_9BACT</name>
<feature type="domain" description="Phytochrome chromophore attachment site" evidence="11">
    <location>
        <begin position="140"/>
        <end position="298"/>
    </location>
</feature>
<accession>A0AAC8Q3G7</accession>
<dbReference type="Gene3D" id="1.10.287.130">
    <property type="match status" value="1"/>
</dbReference>
<evidence type="ECO:0000256" key="5">
    <source>
        <dbReference type="ARBA" id="ARBA00022606"/>
    </source>
</evidence>
<sequence>MRPPVSDADLSQCEREPIHLLGGIQPHGVLLAFSEPDLTVRLVSANTGEWLGRPPEALLGQPLGAILHASSLVLITRALSQPASSGQLRLEAAGRFFTGVPHRGDGLVVLDLEPDVAGTQEEESLGMVDLLLSPLARAQGPRGLLQAAAEAVRALTHFDRVMVYRFDADWHGEVLAESRDEAMDSFLGMHFPASDIPAQARALYTRHTLRLIADARAEPVPLRPAVLPSLGRPLDLSGSALRSVSPVHLEYLANMGVGASMSISLLREGRLWGLIACHHRTPLVVPPATRRACDVLARLVSLQLAAEERASVSAELARRAQLQTWLVERLSEQAATLPVALSQQADLLLGLTGAGGVALLLGQAPVLVGATPSSDEVNELATWLTGQHFDGTFHTERLSRLHPPAAEYVDVASGLLAVRLDAASPRFILWFRPEVARTVTWAGNPQKPVVPGPGASRLHPRASFDAWQETVRGAGSPWTPEDVAAAVGFRSALVGVLLRHAAALARSNAELDAFSGTVAHDLKEPLRGIQQYVGFLLEDHGEQLGEDGRRQLEEVRWLAGRTQGQMDALFEYSRAGRVELAWGEVDMQELVDEVLLTVSARLQENQLEVRVPRRLPRVECDGVRIQQVWANLLTNAAKYHVPGGPRWVELGFHGPGEPLSHPARRRADEYVFYVRDNGIGIAERFHEDIFEMFRRLHPAHAYGGGAGRAWPSHGGSSGCTEASCGWSPLPARAPPSSSRWEREPGDDGTAPAARGGQ</sequence>
<dbReference type="SMART" id="SM00388">
    <property type="entry name" value="HisKA"/>
    <property type="match status" value="1"/>
</dbReference>
<dbReference type="PANTHER" id="PTHR42878">
    <property type="entry name" value="TWO-COMPONENT HISTIDINE KINASE"/>
    <property type="match status" value="1"/>
</dbReference>
<keyword evidence="9" id="KW-0675">Receptor</keyword>
<evidence type="ECO:0000256" key="8">
    <source>
        <dbReference type="ARBA" id="ARBA00022991"/>
    </source>
</evidence>
<dbReference type="InterPro" id="IPR043150">
    <property type="entry name" value="Phytochrome_PHY_sf"/>
</dbReference>
<dbReference type="SUPFAM" id="SSF55781">
    <property type="entry name" value="GAF domain-like"/>
    <property type="match status" value="2"/>
</dbReference>
<dbReference type="PROSITE" id="PS50109">
    <property type="entry name" value="HIS_KIN"/>
    <property type="match status" value="1"/>
</dbReference>
<dbReference type="Pfam" id="PF02518">
    <property type="entry name" value="HATPase_c"/>
    <property type="match status" value="1"/>
</dbReference>
<dbReference type="Gene3D" id="3.30.450.20">
    <property type="entry name" value="PAS domain"/>
    <property type="match status" value="1"/>
</dbReference>
<dbReference type="InterPro" id="IPR036097">
    <property type="entry name" value="HisK_dim/P_sf"/>
</dbReference>
<dbReference type="Proteomes" id="UP000035579">
    <property type="component" value="Chromosome"/>
</dbReference>
<dbReference type="EMBL" id="CP011509">
    <property type="protein sequence ID" value="AKJ00440.1"/>
    <property type="molecule type" value="Genomic_DNA"/>
</dbReference>
<evidence type="ECO:0000256" key="1">
    <source>
        <dbReference type="ARBA" id="ARBA00000085"/>
    </source>
</evidence>
<dbReference type="CDD" id="cd00082">
    <property type="entry name" value="HisKA"/>
    <property type="match status" value="1"/>
</dbReference>
<dbReference type="InterPro" id="IPR016132">
    <property type="entry name" value="Phyto_chromo_attachment"/>
</dbReference>
<dbReference type="InterPro" id="IPR035965">
    <property type="entry name" value="PAS-like_dom_sf"/>
</dbReference>
<dbReference type="SUPFAM" id="SSF55874">
    <property type="entry name" value="ATPase domain of HSP90 chaperone/DNA topoisomerase II/histidine kinase"/>
    <property type="match status" value="1"/>
</dbReference>
<keyword evidence="4" id="KW-0600">Photoreceptor protein</keyword>
<evidence type="ECO:0000256" key="4">
    <source>
        <dbReference type="ARBA" id="ARBA00022543"/>
    </source>
</evidence>
<dbReference type="GO" id="GO:0000156">
    <property type="term" value="F:phosphorelay response regulator activity"/>
    <property type="evidence" value="ECO:0007669"/>
    <property type="project" value="TreeGrafter"/>
</dbReference>
<dbReference type="InterPro" id="IPR036890">
    <property type="entry name" value="HATPase_C_sf"/>
</dbReference>
<feature type="compositionally biased region" description="Low complexity" evidence="10">
    <location>
        <begin position="726"/>
        <end position="738"/>
    </location>
</feature>
<dbReference type="InterPro" id="IPR005467">
    <property type="entry name" value="His_kinase_dom"/>
</dbReference>
<dbReference type="SMART" id="SM00065">
    <property type="entry name" value="GAF"/>
    <property type="match status" value="1"/>
</dbReference>
<evidence type="ECO:0000256" key="2">
    <source>
        <dbReference type="ARBA" id="ARBA00006402"/>
    </source>
</evidence>
<dbReference type="GO" id="GO:0030295">
    <property type="term" value="F:protein kinase activator activity"/>
    <property type="evidence" value="ECO:0007669"/>
    <property type="project" value="TreeGrafter"/>
</dbReference>
<dbReference type="SUPFAM" id="SSF47384">
    <property type="entry name" value="Homodimeric domain of signal transducing histidine kinase"/>
    <property type="match status" value="1"/>
</dbReference>
<evidence type="ECO:0000256" key="9">
    <source>
        <dbReference type="ARBA" id="ARBA00023170"/>
    </source>
</evidence>
<evidence type="ECO:0000256" key="6">
    <source>
        <dbReference type="ARBA" id="ARBA00022679"/>
    </source>
</evidence>